<reference evidence="3" key="2">
    <citation type="submission" date="2008-08" db="EMBL/GenBank/DDBJ databases">
        <authorList>
            <consortium name="Diatom Consortium"/>
            <person name="Grigoriev I."/>
            <person name="Grimwood J."/>
            <person name="Kuo A."/>
            <person name="Otillar R.P."/>
            <person name="Salamov A."/>
            <person name="Detter J.C."/>
            <person name="Lindquist E."/>
            <person name="Shapiro H."/>
            <person name="Lucas S."/>
            <person name="Glavina del Rio T."/>
            <person name="Pitluck S."/>
            <person name="Rokhsar D."/>
            <person name="Bowler C."/>
        </authorList>
    </citation>
    <scope>GENOME REANNOTATION</scope>
    <source>
        <strain evidence="3">CCAP 1055/1</strain>
    </source>
</reference>
<feature type="region of interest" description="Disordered" evidence="1">
    <location>
        <begin position="51"/>
        <end position="73"/>
    </location>
</feature>
<dbReference type="AlphaFoldDB" id="B7G8K3"/>
<proteinExistence type="predicted"/>
<accession>B7G8K3</accession>
<evidence type="ECO:0000256" key="1">
    <source>
        <dbReference type="SAM" id="MobiDB-lite"/>
    </source>
</evidence>
<evidence type="ECO:0000313" key="2">
    <source>
        <dbReference type="EMBL" id="EEC45056.1"/>
    </source>
</evidence>
<dbReference type="KEGG" id="pti:PHATRDRAFT_39407"/>
<dbReference type="EMBL" id="CM000621">
    <property type="protein sequence ID" value="EEC45056.1"/>
    <property type="molecule type" value="Genomic_DNA"/>
</dbReference>
<evidence type="ECO:0000313" key="3">
    <source>
        <dbReference type="Proteomes" id="UP000000759"/>
    </source>
</evidence>
<dbReference type="Proteomes" id="UP000000759">
    <property type="component" value="Chromosome 19"/>
</dbReference>
<organism evidence="2 3">
    <name type="scientific">Phaeodactylum tricornutum (strain CCAP 1055/1)</name>
    <dbReference type="NCBI Taxonomy" id="556484"/>
    <lineage>
        <taxon>Eukaryota</taxon>
        <taxon>Sar</taxon>
        <taxon>Stramenopiles</taxon>
        <taxon>Ochrophyta</taxon>
        <taxon>Bacillariophyta</taxon>
        <taxon>Bacillariophyceae</taxon>
        <taxon>Bacillariophycidae</taxon>
        <taxon>Naviculales</taxon>
        <taxon>Phaeodactylaceae</taxon>
        <taxon>Phaeodactylum</taxon>
    </lineage>
</organism>
<feature type="region of interest" description="Disordered" evidence="1">
    <location>
        <begin position="108"/>
        <end position="128"/>
    </location>
</feature>
<reference evidence="2 3" key="1">
    <citation type="journal article" date="2008" name="Nature">
        <title>The Phaeodactylum genome reveals the evolutionary history of diatom genomes.</title>
        <authorList>
            <person name="Bowler C."/>
            <person name="Allen A.E."/>
            <person name="Badger J.H."/>
            <person name="Grimwood J."/>
            <person name="Jabbari K."/>
            <person name="Kuo A."/>
            <person name="Maheswari U."/>
            <person name="Martens C."/>
            <person name="Maumus F."/>
            <person name="Otillar R.P."/>
            <person name="Rayko E."/>
            <person name="Salamov A."/>
            <person name="Vandepoele K."/>
            <person name="Beszteri B."/>
            <person name="Gruber A."/>
            <person name="Heijde M."/>
            <person name="Katinka M."/>
            <person name="Mock T."/>
            <person name="Valentin K."/>
            <person name="Verret F."/>
            <person name="Berges J.A."/>
            <person name="Brownlee C."/>
            <person name="Cadoret J.P."/>
            <person name="Chiovitti A."/>
            <person name="Choi C.J."/>
            <person name="Coesel S."/>
            <person name="De Martino A."/>
            <person name="Detter J.C."/>
            <person name="Durkin C."/>
            <person name="Falciatore A."/>
            <person name="Fournet J."/>
            <person name="Haruta M."/>
            <person name="Huysman M.J."/>
            <person name="Jenkins B.D."/>
            <person name="Jiroutova K."/>
            <person name="Jorgensen R.E."/>
            <person name="Joubert Y."/>
            <person name="Kaplan A."/>
            <person name="Kroger N."/>
            <person name="Kroth P.G."/>
            <person name="La Roche J."/>
            <person name="Lindquist E."/>
            <person name="Lommer M."/>
            <person name="Martin-Jezequel V."/>
            <person name="Lopez P.J."/>
            <person name="Lucas S."/>
            <person name="Mangogna M."/>
            <person name="McGinnis K."/>
            <person name="Medlin L.K."/>
            <person name="Montsant A."/>
            <person name="Oudot-Le Secq M.P."/>
            <person name="Napoli C."/>
            <person name="Obornik M."/>
            <person name="Parker M.S."/>
            <person name="Petit J.L."/>
            <person name="Porcel B.M."/>
            <person name="Poulsen N."/>
            <person name="Robison M."/>
            <person name="Rychlewski L."/>
            <person name="Rynearson T.A."/>
            <person name="Schmutz J."/>
            <person name="Shapiro H."/>
            <person name="Siaut M."/>
            <person name="Stanley M."/>
            <person name="Sussman M.R."/>
            <person name="Taylor A.R."/>
            <person name="Vardi A."/>
            <person name="von Dassow P."/>
            <person name="Vyverman W."/>
            <person name="Willis A."/>
            <person name="Wyrwicz L.S."/>
            <person name="Rokhsar D.S."/>
            <person name="Weissenbach J."/>
            <person name="Armbrust E.V."/>
            <person name="Green B.R."/>
            <person name="Van de Peer Y."/>
            <person name="Grigoriev I.V."/>
        </authorList>
    </citation>
    <scope>NUCLEOTIDE SEQUENCE [LARGE SCALE GENOMIC DNA]</scope>
    <source>
        <strain evidence="2 3">CCAP 1055/1</strain>
    </source>
</reference>
<feature type="region of interest" description="Disordered" evidence="1">
    <location>
        <begin position="1"/>
        <end position="29"/>
    </location>
</feature>
<name>B7G8K3_PHATC</name>
<feature type="compositionally biased region" description="Basic and acidic residues" evidence="1">
    <location>
        <begin position="63"/>
        <end position="73"/>
    </location>
</feature>
<keyword evidence="3" id="KW-1185">Reference proteome</keyword>
<dbReference type="RefSeq" id="XP_002183356.1">
    <property type="nucleotide sequence ID" value="XM_002183320.1"/>
</dbReference>
<dbReference type="InParanoid" id="B7G8K3"/>
<feature type="compositionally biased region" description="Polar residues" evidence="1">
    <location>
        <begin position="51"/>
        <end position="60"/>
    </location>
</feature>
<dbReference type="PaxDb" id="2850-Phatr39407"/>
<gene>
    <name evidence="2" type="ORF">PHATRDRAFT_39407</name>
</gene>
<sequence>MSCGRINNDATAGASERPMGILRDPVSSAESPLNMSLTQAWALRFSQVAHSSPLSTQETADTGDPRPRPAHEIRTMHRTSCIASRSMIDREKLIAILESALQIVGDESLDDSFSNVGSEEDASNERGV</sequence>
<dbReference type="GeneID" id="7195140"/>
<protein>
    <submittedName>
        <fullName evidence="2">Uncharacterized protein</fullName>
    </submittedName>
</protein>
<dbReference type="HOGENOM" id="CLU_1963854_0_0_1"/>